<dbReference type="EMBL" id="CM044705">
    <property type="protein sequence ID" value="KAI5661713.1"/>
    <property type="molecule type" value="Genomic_DNA"/>
</dbReference>
<dbReference type="Proteomes" id="UP001060085">
    <property type="component" value="Linkage Group LG05"/>
</dbReference>
<comment type="caution">
    <text evidence="1">The sequence shown here is derived from an EMBL/GenBank/DDBJ whole genome shotgun (WGS) entry which is preliminary data.</text>
</comment>
<evidence type="ECO:0000313" key="2">
    <source>
        <dbReference type="Proteomes" id="UP001060085"/>
    </source>
</evidence>
<sequence>MALSHSLQRARPSFSFLKHCYPSSPLIDHTYYSIHYVYNMTDEFHYTALLEKSRNRAHLNQIHCQLYASGLQDNGFIITKFIHVSCNIGEISYARKVFDEFLDPYVFLWNAIIRGYSNHNMLDEAIHIYNAMQQSYVSPDSFTFPHVLKACSGLMALRFGQAVHGQVFRHGLEMDVFVQNGLMALYSKCGKIDLAQIVFNGLDERNVVSWTLMISGYAQNGQPTKALKIFSEMRELNVKPDWIALVSLLKAYSDLEDLEQGKCVHGFVIKIGLEYELDLRIALTAMYAKCRQILIAKSLFDQLEAQNVILWNVMISGFAKNGHADEAIELFRKMVMKNIRPDSVTVQSVVLACAHIGSLEQARWMDAYVCGSEYRDDIFVNTALIDMYAKCGSVQLARKMFDQSRNKDVVLWSAMIVGYGLHGQAREAIDLFYAMKRAGVRPNDVTFIGLLIACKHSGLVQEGWEFFRSMGDYGIEPRHQHYACVVDLLGRAGFLEKAYDFIQKMPIEPAVSVWGALLSACKIYRHVTLGEYAAERLFFLDPLNTGHYVQLSNLYASVRMWDGVAKVRVLMKEKGMAKDLGYSMIEVNGKLESFRMGDKSHPRSEEIYKELEILERRLLENGFIPDTESALHDLDTEDKEVTLCNHSERLAIAYGLISTPPGTTLRITKNLRACVNCHSATKLISKLVGREIIVRDANRKGYQAHGKIETEENRRARKRQKRKKEKSCFVVSVLSSQTDFRVCNISPVVSLYQNSIEYGQDSQVRTGAHHSFQLCYSETHLSGAEAENALAFFGYSHTIEVDAVGHSGGIVIGLMRNADSITMELLVNLPRRYTLQPSTPRSSHITKTFAQNRIHPYLETFTPAVGAFTGSHISFWHDSWLPIGCLRQHIQGPLLKQDSNIEVSSALQHERESNHLADQLDKKITILLETSSYCISLLKLYSYFEC</sequence>
<keyword evidence="2" id="KW-1185">Reference proteome</keyword>
<protein>
    <submittedName>
        <fullName evidence="1">Uncharacterized protein</fullName>
    </submittedName>
</protein>
<organism evidence="1 2">
    <name type="scientific">Catharanthus roseus</name>
    <name type="common">Madagascar periwinkle</name>
    <name type="synonym">Vinca rosea</name>
    <dbReference type="NCBI Taxonomy" id="4058"/>
    <lineage>
        <taxon>Eukaryota</taxon>
        <taxon>Viridiplantae</taxon>
        <taxon>Streptophyta</taxon>
        <taxon>Embryophyta</taxon>
        <taxon>Tracheophyta</taxon>
        <taxon>Spermatophyta</taxon>
        <taxon>Magnoliopsida</taxon>
        <taxon>eudicotyledons</taxon>
        <taxon>Gunneridae</taxon>
        <taxon>Pentapetalae</taxon>
        <taxon>asterids</taxon>
        <taxon>lamiids</taxon>
        <taxon>Gentianales</taxon>
        <taxon>Apocynaceae</taxon>
        <taxon>Rauvolfioideae</taxon>
        <taxon>Vinceae</taxon>
        <taxon>Catharanthinae</taxon>
        <taxon>Catharanthus</taxon>
    </lineage>
</organism>
<proteinExistence type="predicted"/>
<evidence type="ECO:0000313" key="1">
    <source>
        <dbReference type="EMBL" id="KAI5661713.1"/>
    </source>
</evidence>
<accession>A0ACC0AP42</accession>
<name>A0ACC0AP42_CATRO</name>
<reference evidence="2" key="1">
    <citation type="journal article" date="2023" name="Nat. Plants">
        <title>Single-cell RNA sequencing provides a high-resolution roadmap for understanding the multicellular compartmentation of specialized metabolism.</title>
        <authorList>
            <person name="Sun S."/>
            <person name="Shen X."/>
            <person name="Li Y."/>
            <person name="Li Y."/>
            <person name="Wang S."/>
            <person name="Li R."/>
            <person name="Zhang H."/>
            <person name="Shen G."/>
            <person name="Guo B."/>
            <person name="Wei J."/>
            <person name="Xu J."/>
            <person name="St-Pierre B."/>
            <person name="Chen S."/>
            <person name="Sun C."/>
        </authorList>
    </citation>
    <scope>NUCLEOTIDE SEQUENCE [LARGE SCALE GENOMIC DNA]</scope>
</reference>
<gene>
    <name evidence="1" type="ORF">M9H77_21036</name>
</gene>